<comment type="cofactor">
    <cofactor evidence="1 6">
        <name>FAD</name>
        <dbReference type="ChEBI" id="CHEBI:57692"/>
    </cofactor>
</comment>
<keyword evidence="6" id="KW-0285">Flavoprotein</keyword>
<evidence type="ECO:0000256" key="3">
    <source>
        <dbReference type="ARBA" id="ARBA00023002"/>
    </source>
</evidence>
<evidence type="ECO:0000313" key="8">
    <source>
        <dbReference type="EMBL" id="KAK6955830.1"/>
    </source>
</evidence>
<dbReference type="EC" id="1.4.3.-" evidence="6"/>
<evidence type="ECO:0000313" key="9">
    <source>
        <dbReference type="Proteomes" id="UP001369815"/>
    </source>
</evidence>
<feature type="binding site" evidence="5">
    <location>
        <begin position="75"/>
        <end position="76"/>
    </location>
    <ligand>
        <name>FAD</name>
        <dbReference type="ChEBI" id="CHEBI:57692"/>
    </ligand>
</feature>
<comment type="caution">
    <text evidence="8">The sequence shown here is derived from an EMBL/GenBank/DDBJ whole genome shotgun (WGS) entry which is preliminary data.</text>
</comment>
<gene>
    <name evidence="8" type="ORF">Daesc_003474</name>
</gene>
<evidence type="ECO:0000259" key="7">
    <source>
        <dbReference type="Pfam" id="PF01593"/>
    </source>
</evidence>
<dbReference type="InterPro" id="IPR002937">
    <property type="entry name" value="Amino_oxidase"/>
</dbReference>
<organism evidence="8 9">
    <name type="scientific">Daldinia eschscholtzii</name>
    <dbReference type="NCBI Taxonomy" id="292717"/>
    <lineage>
        <taxon>Eukaryota</taxon>
        <taxon>Fungi</taxon>
        <taxon>Dikarya</taxon>
        <taxon>Ascomycota</taxon>
        <taxon>Pezizomycotina</taxon>
        <taxon>Sordariomycetes</taxon>
        <taxon>Xylariomycetidae</taxon>
        <taxon>Xylariales</taxon>
        <taxon>Hypoxylaceae</taxon>
        <taxon>Daldinia</taxon>
    </lineage>
</organism>
<keyword evidence="6" id="KW-0274">FAD</keyword>
<protein>
    <recommendedName>
        <fullName evidence="6">Amine oxidase</fullName>
        <ecNumber evidence="6">1.4.3.-</ecNumber>
    </recommendedName>
</protein>
<proteinExistence type="inferred from homology"/>
<evidence type="ECO:0000256" key="1">
    <source>
        <dbReference type="ARBA" id="ARBA00001974"/>
    </source>
</evidence>
<dbReference type="GO" id="GO:0097621">
    <property type="term" value="F:monoamine oxidase activity"/>
    <property type="evidence" value="ECO:0007669"/>
    <property type="project" value="UniProtKB-EC"/>
</dbReference>
<dbReference type="InterPro" id="IPR001613">
    <property type="entry name" value="Flavin_amine_oxidase"/>
</dbReference>
<keyword evidence="3 6" id="KW-0560">Oxidoreductase</keyword>
<dbReference type="Proteomes" id="UP001369815">
    <property type="component" value="Unassembled WGS sequence"/>
</dbReference>
<comment type="similarity">
    <text evidence="2 6">Belongs to the flavin monoamine oxidase family.</text>
</comment>
<dbReference type="InterPro" id="IPR050703">
    <property type="entry name" value="Flavin_MAO"/>
</dbReference>
<feature type="domain" description="Amine oxidase" evidence="7">
    <location>
        <begin position="56"/>
        <end position="481"/>
    </location>
</feature>
<evidence type="ECO:0000256" key="5">
    <source>
        <dbReference type="PIRSR" id="PIRSR601613-1"/>
    </source>
</evidence>
<dbReference type="InterPro" id="IPR036188">
    <property type="entry name" value="FAD/NAD-bd_sf"/>
</dbReference>
<dbReference type="EMBL" id="JBANMG010000003">
    <property type="protein sequence ID" value="KAK6955830.1"/>
    <property type="molecule type" value="Genomic_DNA"/>
</dbReference>
<evidence type="ECO:0000256" key="2">
    <source>
        <dbReference type="ARBA" id="ARBA00005995"/>
    </source>
</evidence>
<dbReference type="AlphaFoldDB" id="A0AAX6MT40"/>
<dbReference type="PANTHER" id="PTHR43563">
    <property type="entry name" value="AMINE OXIDASE"/>
    <property type="match status" value="1"/>
</dbReference>
<keyword evidence="9" id="KW-1185">Reference proteome</keyword>
<comment type="catalytic activity">
    <reaction evidence="4">
        <text>a secondary aliphatic amine + O2 + H2O = a primary amine + an aldehyde + H2O2</text>
        <dbReference type="Rhea" id="RHEA:26414"/>
        <dbReference type="ChEBI" id="CHEBI:15377"/>
        <dbReference type="ChEBI" id="CHEBI:15379"/>
        <dbReference type="ChEBI" id="CHEBI:16240"/>
        <dbReference type="ChEBI" id="CHEBI:17478"/>
        <dbReference type="ChEBI" id="CHEBI:58855"/>
        <dbReference type="ChEBI" id="CHEBI:65296"/>
        <dbReference type="EC" id="1.4.3.4"/>
    </reaction>
</comment>
<dbReference type="SUPFAM" id="SSF51905">
    <property type="entry name" value="FAD/NAD(P)-binding domain"/>
    <property type="match status" value="1"/>
</dbReference>
<dbReference type="PANTHER" id="PTHR43563:SF1">
    <property type="entry name" value="AMINE OXIDASE [FLAVIN-CONTAINING] B"/>
    <property type="match status" value="1"/>
</dbReference>
<evidence type="ECO:0000256" key="4">
    <source>
        <dbReference type="ARBA" id="ARBA00048448"/>
    </source>
</evidence>
<accession>A0AAX6MT40</accession>
<sequence>MANSTTHTTRDGFHWTKEGGLTAGVPSVGAVQPPSNLISTDRKDPYDVAIIGAGYAGLTAARDLSTAGYKVLLLEARDRIGGRTFSTDIGGYPFELGGTWVHWYQPFVWRELSRYNLTSELEISPSTEGGKTIIRIGNDTISLGHEEEFAKLDAILNKLVDVDGQKGRAAIPFPFNQHFNTEALERFDNISIADRIAELGDQLEPAERAIVEVFFSVLCGSDLKNASFWEVLRSWALSGYNCMDYMAASAAFKLARGQSNFARRFFDEAVKTGRLDYKFLSPVSAVADRGDQVEVTVRDGTVFKARRLVCTVPLNVLKTISFSPALPETKLAASEQGHLNFVVRVNAETQGPDLRSVSALIHPAGGLNYISGDGITPSGNTHVVGLGTKLKPKEDPEAAFTAIRDLADGTVVERLLFHDWNEDEFSRGTWAWLGPGMATKYLADLRARHGNVLFASGDWAAGWRGLIDGAIEEGGRVSKEVSDEL</sequence>
<feature type="binding site" evidence="5">
    <location>
        <position position="283"/>
    </location>
    <ligand>
        <name>FAD</name>
        <dbReference type="ChEBI" id="CHEBI:57692"/>
    </ligand>
</feature>
<dbReference type="Gene3D" id="3.50.50.60">
    <property type="entry name" value="FAD/NAD(P)-binding domain"/>
    <property type="match status" value="3"/>
</dbReference>
<dbReference type="PRINTS" id="PR00757">
    <property type="entry name" value="AMINEOXDASEF"/>
</dbReference>
<evidence type="ECO:0000256" key="6">
    <source>
        <dbReference type="RuleBase" id="RU362067"/>
    </source>
</evidence>
<name>A0AAX6MT40_9PEZI</name>
<reference evidence="8 9" key="1">
    <citation type="journal article" date="2024" name="Front Chem Biol">
        <title>Unveiling the potential of Daldinia eschscholtzii MFLUCC 19-0629 through bioactivity and bioinformatics studies for enhanced sustainable agriculture production.</title>
        <authorList>
            <person name="Brooks S."/>
            <person name="Weaver J.A."/>
            <person name="Klomchit A."/>
            <person name="Alharthi S.A."/>
            <person name="Onlamun T."/>
            <person name="Nurani R."/>
            <person name="Vong T.K."/>
            <person name="Alberti F."/>
            <person name="Greco C."/>
        </authorList>
    </citation>
    <scope>NUCLEOTIDE SEQUENCE [LARGE SCALE GENOMIC DNA]</scope>
    <source>
        <strain evidence="8">MFLUCC 19-0629</strain>
    </source>
</reference>
<dbReference type="Pfam" id="PF01593">
    <property type="entry name" value="Amino_oxidase"/>
    <property type="match status" value="1"/>
</dbReference>